<accession>A0A8S5LML7</accession>
<name>A0A8S5LML7_9CAUD</name>
<organism evidence="1">
    <name type="scientific">Siphoviridae sp. ctbQZ1</name>
    <dbReference type="NCBI Taxonomy" id="2827581"/>
    <lineage>
        <taxon>Viruses</taxon>
        <taxon>Duplodnaviria</taxon>
        <taxon>Heunggongvirae</taxon>
        <taxon>Uroviricota</taxon>
        <taxon>Caudoviricetes</taxon>
    </lineage>
</organism>
<proteinExistence type="predicted"/>
<dbReference type="EMBL" id="BK015881">
    <property type="protein sequence ID" value="DAD71332.1"/>
    <property type="molecule type" value="Genomic_DNA"/>
</dbReference>
<reference evidence="1" key="1">
    <citation type="journal article" date="2021" name="Proc. Natl. Acad. Sci. U.S.A.">
        <title>A Catalog of Tens of Thousands of Viruses from Human Metagenomes Reveals Hidden Associations with Chronic Diseases.</title>
        <authorList>
            <person name="Tisza M.J."/>
            <person name="Buck C.B."/>
        </authorList>
    </citation>
    <scope>NUCLEOTIDE SEQUENCE</scope>
    <source>
        <strain evidence="1">CtbQZ1</strain>
    </source>
</reference>
<protein>
    <submittedName>
        <fullName evidence="1">Uncharacterized protein</fullName>
    </submittedName>
</protein>
<sequence>MERAFCPLCLRGGKLFTINNGIWNLVKVSRYSDMLQRSDGSRTVGMTDRDTKTIYLADDLRGRFLDRVLCHELCHAFCLSYNVYMDIGTEEIVADFLTTYGREVFEIADRLLIELMEVVA</sequence>
<evidence type="ECO:0000313" key="1">
    <source>
        <dbReference type="EMBL" id="DAD71332.1"/>
    </source>
</evidence>